<evidence type="ECO:0000313" key="4">
    <source>
        <dbReference type="EMBL" id="KAK7272073.1"/>
    </source>
</evidence>
<name>A0AAN9FHN3_CLITE</name>
<organism evidence="4 5">
    <name type="scientific">Clitoria ternatea</name>
    <name type="common">Butterfly pea</name>
    <dbReference type="NCBI Taxonomy" id="43366"/>
    <lineage>
        <taxon>Eukaryota</taxon>
        <taxon>Viridiplantae</taxon>
        <taxon>Streptophyta</taxon>
        <taxon>Embryophyta</taxon>
        <taxon>Tracheophyta</taxon>
        <taxon>Spermatophyta</taxon>
        <taxon>Magnoliopsida</taxon>
        <taxon>eudicotyledons</taxon>
        <taxon>Gunneridae</taxon>
        <taxon>Pentapetalae</taxon>
        <taxon>rosids</taxon>
        <taxon>fabids</taxon>
        <taxon>Fabales</taxon>
        <taxon>Fabaceae</taxon>
        <taxon>Papilionoideae</taxon>
        <taxon>50 kb inversion clade</taxon>
        <taxon>NPAAA clade</taxon>
        <taxon>indigoferoid/millettioid clade</taxon>
        <taxon>Phaseoleae</taxon>
        <taxon>Clitoria</taxon>
    </lineage>
</organism>
<reference evidence="4 5" key="1">
    <citation type="submission" date="2024-01" db="EMBL/GenBank/DDBJ databases">
        <title>The genomes of 5 underutilized Papilionoideae crops provide insights into root nodulation and disease resistance.</title>
        <authorList>
            <person name="Yuan L."/>
        </authorList>
    </citation>
    <scope>NUCLEOTIDE SEQUENCE [LARGE SCALE GENOMIC DNA]</scope>
    <source>
        <strain evidence="4">LY-2023</strain>
        <tissue evidence="4">Leaf</tissue>
    </source>
</reference>
<sequence>MGMSSNSKVFNMDPELGLSVRSTMEIHKEECQISTRDQDQNHQLMKLKQLTVQERDHKEEPLPPFTLKVEIPSTHDDDSEEGFKTPTSSDHKIPAILECPGAPKKTKSRPATKRKASCRRRIALDFSMELEPLFPTSSVVDLGGGFINNKRVKRCTGTESKTWALKGEP</sequence>
<proteinExistence type="predicted"/>
<dbReference type="Proteomes" id="UP001359559">
    <property type="component" value="Unassembled WGS sequence"/>
</dbReference>
<dbReference type="InterPro" id="IPR040389">
    <property type="entry name" value="SMR"/>
</dbReference>
<dbReference type="EMBL" id="JAYKXN010000007">
    <property type="protein sequence ID" value="KAK7272073.1"/>
    <property type="molecule type" value="Genomic_DNA"/>
</dbReference>
<comment type="caution">
    <text evidence="4">The sequence shown here is derived from an EMBL/GenBank/DDBJ whole genome shotgun (WGS) entry which is preliminary data.</text>
</comment>
<protein>
    <submittedName>
        <fullName evidence="4">Uncharacterized protein</fullName>
    </submittedName>
</protein>
<evidence type="ECO:0000313" key="5">
    <source>
        <dbReference type="Proteomes" id="UP001359559"/>
    </source>
</evidence>
<dbReference type="GO" id="GO:0004860">
    <property type="term" value="F:protein kinase inhibitor activity"/>
    <property type="evidence" value="ECO:0007669"/>
    <property type="project" value="UniProtKB-KW"/>
</dbReference>
<dbReference type="AlphaFoldDB" id="A0AAN9FHN3"/>
<dbReference type="GO" id="GO:0005634">
    <property type="term" value="C:nucleus"/>
    <property type="evidence" value="ECO:0007669"/>
    <property type="project" value="TreeGrafter"/>
</dbReference>
<evidence type="ECO:0000256" key="3">
    <source>
        <dbReference type="SAM" id="MobiDB-lite"/>
    </source>
</evidence>
<keyword evidence="2" id="KW-0131">Cell cycle</keyword>
<feature type="compositionally biased region" description="Basic residues" evidence="3">
    <location>
        <begin position="104"/>
        <end position="116"/>
    </location>
</feature>
<dbReference type="GO" id="GO:0032875">
    <property type="term" value="P:regulation of DNA endoreduplication"/>
    <property type="evidence" value="ECO:0007669"/>
    <property type="project" value="InterPro"/>
</dbReference>
<gene>
    <name evidence="4" type="ORF">RJT34_28455</name>
</gene>
<dbReference type="PANTHER" id="PTHR33142:SF65">
    <property type="entry name" value="CYCLIN-DEPENDENT PROTEIN KINASE INHIBITOR SMR2-LIKE"/>
    <property type="match status" value="1"/>
</dbReference>
<feature type="region of interest" description="Disordered" evidence="3">
    <location>
        <begin position="51"/>
        <end position="116"/>
    </location>
</feature>
<evidence type="ECO:0000256" key="1">
    <source>
        <dbReference type="ARBA" id="ARBA00023013"/>
    </source>
</evidence>
<dbReference type="PANTHER" id="PTHR33142">
    <property type="entry name" value="CYCLIN-DEPENDENT PROTEIN KINASE INHIBITOR SMR13"/>
    <property type="match status" value="1"/>
</dbReference>
<accession>A0AAN9FHN3</accession>
<keyword evidence="5" id="KW-1185">Reference proteome</keyword>
<keyword evidence="1" id="KW-0649">Protein kinase inhibitor</keyword>
<evidence type="ECO:0000256" key="2">
    <source>
        <dbReference type="ARBA" id="ARBA00023306"/>
    </source>
</evidence>